<dbReference type="RefSeq" id="WP_102777485.1">
    <property type="nucleotide sequence ID" value="NZ_CBCSGP010000015.1"/>
</dbReference>
<evidence type="ECO:0000256" key="6">
    <source>
        <dbReference type="RuleBase" id="RU003435"/>
    </source>
</evidence>
<organism evidence="8 9">
    <name type="scientific">Streptococcus penaeicida</name>
    <dbReference type="NCBI Taxonomy" id="1765960"/>
    <lineage>
        <taxon>Bacteria</taxon>
        <taxon>Bacillati</taxon>
        <taxon>Bacillota</taxon>
        <taxon>Bacilli</taxon>
        <taxon>Lactobacillales</taxon>
        <taxon>Streptococcaceae</taxon>
        <taxon>Streptococcus</taxon>
    </lineage>
</organism>
<comment type="similarity">
    <text evidence="6">Belongs to the peptidase M3 family.</text>
</comment>
<dbReference type="GO" id="GO:0004222">
    <property type="term" value="F:metalloendopeptidase activity"/>
    <property type="evidence" value="ECO:0007669"/>
    <property type="project" value="InterPro"/>
</dbReference>
<sequence>MTTFAEFKYQRPDIDSIKTQLQSLIQEIAEAESADQAYASILEFQKIQNTILTQEYLAGIRHSIDTRDEYYRTEFDFWNETSPIISEWITNYYRAVLKSPFRKELEEKMPITFFLKAEQGLKIFTPEIIPLLQKENKLISEYNSLMAGAEVDYKGERHNLVSLSAFEKSPDRDIRKDVSHFTGEFLLTLQPELDRIFDDLVKTRNQIAKALGFNDFVEVGYLRMNRLDFDRQAVEQYRKDIVKYAVPIGQKIFKRQQERLGLDSFKCYDLPLNFIDGNAKPQGTYDDTLASAVDFYHDLSPETATFIDFMVDKKLFDLDTKPGKQGGGYCQYLPDFQSPFVFSNFNGTAWDVEVMTHEFGHAFQIYTSRWITNNESIWPTYESCEIHSTSMEFMAYPTMEKFFGKDATKHKYTHLADSVKFLPYGALVDHFQHEVYEHPEMTPEERRQTWRKLEKMYLPWKDYDGIQFYEEGGYWFNQRHIFVSPFYYIDYTLAQICAYQFWLKMVIKEDKSAFNDYIEICRIGGSLPFLEIVKAAKLDSPFKEGCLENIMSEIDTYSENIPEESFVQ</sequence>
<name>A0A2N8LBZ6_9STRE</name>
<feature type="domain" description="Peptidase M3A/M3B catalytic" evidence="7">
    <location>
        <begin position="167"/>
        <end position="550"/>
    </location>
</feature>
<reference evidence="8 9" key="1">
    <citation type="submission" date="2015-12" db="EMBL/GenBank/DDBJ databases">
        <title>Streptococcus penaeicida sp. nov.</title>
        <authorList>
            <person name="Gomez-Gil B."/>
            <person name="Morales-Covarrubias M."/>
        </authorList>
    </citation>
    <scope>NUCLEOTIDE SEQUENCE [LARGE SCALE GENOMIC DNA]</scope>
    <source>
        <strain evidence="8 9">CAIM 1838</strain>
    </source>
</reference>
<dbReference type="OrthoDB" id="9769691at2"/>
<dbReference type="InterPro" id="IPR011976">
    <property type="entry name" value="Pept_M3B_oligopep-rel"/>
</dbReference>
<dbReference type="CDD" id="cd09606">
    <property type="entry name" value="M3B_PepF"/>
    <property type="match status" value="1"/>
</dbReference>
<dbReference type="SUPFAM" id="SSF55486">
    <property type="entry name" value="Metalloproteases ('zincins'), catalytic domain"/>
    <property type="match status" value="1"/>
</dbReference>
<dbReference type="AlphaFoldDB" id="A0A2N8LBZ6"/>
<evidence type="ECO:0000256" key="5">
    <source>
        <dbReference type="ARBA" id="ARBA00023049"/>
    </source>
</evidence>
<dbReference type="Pfam" id="PF01432">
    <property type="entry name" value="Peptidase_M3"/>
    <property type="match status" value="1"/>
</dbReference>
<dbReference type="GO" id="GO:0006518">
    <property type="term" value="P:peptide metabolic process"/>
    <property type="evidence" value="ECO:0007669"/>
    <property type="project" value="TreeGrafter"/>
</dbReference>
<dbReference type="InterPro" id="IPR045090">
    <property type="entry name" value="Pept_M3A_M3B"/>
</dbReference>
<accession>A0A2N8LBZ6</accession>
<dbReference type="Proteomes" id="UP000235963">
    <property type="component" value="Unassembled WGS sequence"/>
</dbReference>
<dbReference type="NCBIfam" id="TIGR02289">
    <property type="entry name" value="M3_not_pepF"/>
    <property type="match status" value="1"/>
</dbReference>
<dbReference type="GO" id="GO:0046872">
    <property type="term" value="F:metal ion binding"/>
    <property type="evidence" value="ECO:0007669"/>
    <property type="project" value="UniProtKB-UniRule"/>
</dbReference>
<dbReference type="Gene3D" id="1.10.1370.30">
    <property type="match status" value="1"/>
</dbReference>
<protein>
    <submittedName>
        <fullName evidence="8">Peptidase</fullName>
    </submittedName>
</protein>
<comment type="caution">
    <text evidence="8">The sequence shown here is derived from an EMBL/GenBank/DDBJ whole genome shotgun (WGS) entry which is preliminary data.</text>
</comment>
<evidence type="ECO:0000259" key="7">
    <source>
        <dbReference type="Pfam" id="PF01432"/>
    </source>
</evidence>
<evidence type="ECO:0000313" key="9">
    <source>
        <dbReference type="Proteomes" id="UP000235963"/>
    </source>
</evidence>
<evidence type="ECO:0000256" key="2">
    <source>
        <dbReference type="ARBA" id="ARBA00022723"/>
    </source>
</evidence>
<keyword evidence="3 6" id="KW-0378">Hydrolase</keyword>
<dbReference type="PANTHER" id="PTHR11804">
    <property type="entry name" value="PROTEASE M3 THIMET OLIGOPEPTIDASE-RELATED"/>
    <property type="match status" value="1"/>
</dbReference>
<evidence type="ECO:0000256" key="3">
    <source>
        <dbReference type="ARBA" id="ARBA00022801"/>
    </source>
</evidence>
<keyword evidence="1 6" id="KW-0645">Protease</keyword>
<evidence type="ECO:0000313" key="8">
    <source>
        <dbReference type="EMBL" id="PND47688.1"/>
    </source>
</evidence>
<keyword evidence="9" id="KW-1185">Reference proteome</keyword>
<dbReference type="EMBL" id="LOCM01000021">
    <property type="protein sequence ID" value="PND47688.1"/>
    <property type="molecule type" value="Genomic_DNA"/>
</dbReference>
<gene>
    <name evidence="8" type="ORF">AT575_05285</name>
</gene>
<proteinExistence type="inferred from homology"/>
<dbReference type="InterPro" id="IPR001567">
    <property type="entry name" value="Pept_M3A_M3B_dom"/>
</dbReference>
<dbReference type="GO" id="GO:0006508">
    <property type="term" value="P:proteolysis"/>
    <property type="evidence" value="ECO:0007669"/>
    <property type="project" value="UniProtKB-KW"/>
</dbReference>
<comment type="cofactor">
    <cofactor evidence="6">
        <name>Zn(2+)</name>
        <dbReference type="ChEBI" id="CHEBI:29105"/>
    </cofactor>
    <text evidence="6">Binds 1 zinc ion.</text>
</comment>
<evidence type="ECO:0000256" key="1">
    <source>
        <dbReference type="ARBA" id="ARBA00022670"/>
    </source>
</evidence>
<keyword evidence="2 6" id="KW-0479">Metal-binding</keyword>
<keyword evidence="5 6" id="KW-0482">Metalloprotease</keyword>
<keyword evidence="4 6" id="KW-0862">Zinc</keyword>
<dbReference type="PANTHER" id="PTHR11804:SF28">
    <property type="entry name" value="OLIGOENDOPEPTIDASE F"/>
    <property type="match status" value="1"/>
</dbReference>
<evidence type="ECO:0000256" key="4">
    <source>
        <dbReference type="ARBA" id="ARBA00022833"/>
    </source>
</evidence>